<evidence type="ECO:0000259" key="3">
    <source>
        <dbReference type="Pfam" id="PF13649"/>
    </source>
</evidence>
<feature type="binding site" evidence="2">
    <location>
        <position position="293"/>
    </location>
    <ligand>
        <name>substrate</name>
    </ligand>
</feature>
<dbReference type="Pfam" id="PF13500">
    <property type="entry name" value="AAA_26"/>
    <property type="match status" value="1"/>
</dbReference>
<evidence type="ECO:0000256" key="1">
    <source>
        <dbReference type="ARBA" id="ARBA00022756"/>
    </source>
</evidence>
<dbReference type="AlphaFoldDB" id="A0A252AV73"/>
<feature type="binding site" evidence="2">
    <location>
        <position position="273"/>
    </location>
    <ligand>
        <name>Mg(2+)</name>
        <dbReference type="ChEBI" id="CHEBI:18420"/>
    </ligand>
</feature>
<dbReference type="GO" id="GO:0000287">
    <property type="term" value="F:magnesium ion binding"/>
    <property type="evidence" value="ECO:0007669"/>
    <property type="project" value="UniProtKB-UniRule"/>
</dbReference>
<comment type="caution">
    <text evidence="6">The sequence shown here is derived from an EMBL/GenBank/DDBJ whole genome shotgun (WGS) entry which is preliminary data.</text>
</comment>
<feature type="active site" evidence="2">
    <location>
        <position position="289"/>
    </location>
</feature>
<dbReference type="Gene3D" id="3.40.50.300">
    <property type="entry name" value="P-loop containing nucleotide triphosphate hydrolases"/>
    <property type="match status" value="1"/>
</dbReference>
<dbReference type="Proteomes" id="UP000321104">
    <property type="component" value="Unassembled WGS sequence"/>
</dbReference>
<evidence type="ECO:0000313" key="9">
    <source>
        <dbReference type="Proteomes" id="UP000321104"/>
    </source>
</evidence>
<evidence type="ECO:0000313" key="6">
    <source>
        <dbReference type="EMBL" id="OUI94363.1"/>
    </source>
</evidence>
<dbReference type="Gene3D" id="3.40.50.150">
    <property type="entry name" value="Vaccinia Virus protein VP39"/>
    <property type="match status" value="1"/>
</dbReference>
<keyword evidence="2" id="KW-0067">ATP-binding</keyword>
<dbReference type="CDD" id="cd02440">
    <property type="entry name" value="AdoMet_MTases"/>
    <property type="match status" value="1"/>
</dbReference>
<feature type="binding site" evidence="2">
    <location>
        <position position="301"/>
    </location>
    <ligand>
        <name>Mg(2+)</name>
        <dbReference type="ChEBI" id="CHEBI:18420"/>
    </ligand>
</feature>
<dbReference type="InterPro" id="IPR027417">
    <property type="entry name" value="P-loop_NTPase"/>
</dbReference>
<dbReference type="GO" id="GO:0005524">
    <property type="term" value="F:ATP binding"/>
    <property type="evidence" value="ECO:0007669"/>
    <property type="project" value="UniProtKB-UniRule"/>
</dbReference>
<sequence length="475" mass="51516">MTQITSRQIRVRDAFDHAVDYEAAATVQRIAARHLFERLQARLAARKPARILELGCGTGFLTEKLRAAWPDAEIVATDIAPSMLERARRRVGGGVTFRVMNAAAIEDELGAFDVVCGNLVFQWLEQPQLALAHWGDRLKAGGIVALSTLLDGTFREWQAACAPEKSGSGLSPYPEHSQIEAWRPALFSGEWSVESCVQTFPNGAQFLRHLKQTGAFIPRRDHTPMPVGALKRSLARFDAGDSFVTWHLAYGCFQKPPRAGVFVTGTDTGVGKTFVSACLVKAWSALYWKPLQSGLADEAGDTPTVQILTGSSERDCLPPAGAFQAPLSPEAAADAEGVVIDPADLELRMQQPDRPMVVEGAGGLMVPVTEKVMMSDLAVEWGLPVVLVARSGLGTLNHTLLSLEALRRRGVAIAGVVLNGPLNPANRQTIEQKGKVRILAEIPHQPDVSAKTVAEIAKMLPSWELLTEKSRGERE</sequence>
<evidence type="ECO:0000313" key="7">
    <source>
        <dbReference type="Proteomes" id="UP000032673"/>
    </source>
</evidence>
<evidence type="ECO:0000313" key="5">
    <source>
        <dbReference type="EMBL" id="GEN02602.1"/>
    </source>
</evidence>
<keyword evidence="2" id="KW-0547">Nucleotide-binding</keyword>
<dbReference type="EC" id="6.3.3.3" evidence="2"/>
<dbReference type="InterPro" id="IPR041698">
    <property type="entry name" value="Methyltransf_25"/>
</dbReference>
<dbReference type="Proteomes" id="UP000032673">
    <property type="component" value="Unassembled WGS sequence"/>
</dbReference>
<reference evidence="4 7" key="1">
    <citation type="submission" date="2012-11" db="EMBL/GenBank/DDBJ databases">
        <title>Whole genome sequence of Acetobacter indonesiensis 5H-1.</title>
        <authorList>
            <person name="Azuma Y."/>
            <person name="Higashiura N."/>
            <person name="Hirakawa H."/>
            <person name="Matsushita K."/>
        </authorList>
    </citation>
    <scope>NUCLEOTIDE SEQUENCE [LARGE SCALE GENOMIC DNA]</scope>
    <source>
        <strain evidence="4 7">5H-1</strain>
    </source>
</reference>
<dbReference type="EMBL" id="BAMW01000045">
    <property type="protein sequence ID" value="GAN63786.1"/>
    <property type="molecule type" value="Genomic_DNA"/>
</dbReference>
<dbReference type="PANTHER" id="PTHR43210">
    <property type="entry name" value="DETHIOBIOTIN SYNTHETASE"/>
    <property type="match status" value="1"/>
</dbReference>
<keyword evidence="2" id="KW-0963">Cytoplasm</keyword>
<dbReference type="EMBL" id="JOPA01000016">
    <property type="protein sequence ID" value="OUI94363.1"/>
    <property type="molecule type" value="Genomic_DNA"/>
</dbReference>
<reference evidence="5 9" key="4">
    <citation type="submission" date="2019-07" db="EMBL/GenBank/DDBJ databases">
        <title>Whole genome shotgun sequence of Acetobacter indonesiensis NBRC 16471.</title>
        <authorList>
            <person name="Hosoyama A."/>
            <person name="Uohara A."/>
            <person name="Ohji S."/>
            <person name="Ichikawa N."/>
        </authorList>
    </citation>
    <scope>NUCLEOTIDE SEQUENCE [LARGE SCALE GENOMIC DNA]</scope>
    <source>
        <strain evidence="5 9">NBRC 16471</strain>
    </source>
</reference>
<accession>A0A252AV73</accession>
<dbReference type="SUPFAM" id="SSF53335">
    <property type="entry name" value="S-adenosyl-L-methionine-dependent methyltransferases"/>
    <property type="match status" value="1"/>
</dbReference>
<dbReference type="UniPathway" id="UPA00078">
    <property type="reaction ID" value="UER00161"/>
</dbReference>
<keyword evidence="2" id="KW-0436">Ligase</keyword>
<organism evidence="6 8">
    <name type="scientific">Acetobacter indonesiensis</name>
    <dbReference type="NCBI Taxonomy" id="104101"/>
    <lineage>
        <taxon>Bacteria</taxon>
        <taxon>Pseudomonadati</taxon>
        <taxon>Pseudomonadota</taxon>
        <taxon>Alphaproteobacteria</taxon>
        <taxon>Acetobacterales</taxon>
        <taxon>Acetobacteraceae</taxon>
        <taxon>Acetobacter</taxon>
    </lineage>
</organism>
<comment type="caution">
    <text evidence="2">Lacks conserved residue(s) required for the propagation of feature annotation.</text>
</comment>
<evidence type="ECO:0000313" key="4">
    <source>
        <dbReference type="EMBL" id="GAN63786.1"/>
    </source>
</evidence>
<keyword evidence="2" id="KW-0460">Magnesium</keyword>
<proteinExistence type="inferred from homology"/>
<comment type="catalytic activity">
    <reaction evidence="2">
        <text>(7R,8S)-7,8-diammoniononanoate + CO2 + ATP = (4R,5S)-dethiobiotin + ADP + phosphate + 3 H(+)</text>
        <dbReference type="Rhea" id="RHEA:15805"/>
        <dbReference type="ChEBI" id="CHEBI:15378"/>
        <dbReference type="ChEBI" id="CHEBI:16526"/>
        <dbReference type="ChEBI" id="CHEBI:30616"/>
        <dbReference type="ChEBI" id="CHEBI:43474"/>
        <dbReference type="ChEBI" id="CHEBI:149469"/>
        <dbReference type="ChEBI" id="CHEBI:149473"/>
        <dbReference type="ChEBI" id="CHEBI:456216"/>
        <dbReference type="EC" id="6.3.3.3"/>
    </reaction>
</comment>
<dbReference type="NCBIfam" id="TIGR00347">
    <property type="entry name" value="bioD"/>
    <property type="match status" value="1"/>
</dbReference>
<comment type="similarity">
    <text evidence="2">Belongs to the dethiobiotin synthetase family.</text>
</comment>
<dbReference type="Pfam" id="PF13649">
    <property type="entry name" value="Methyltransf_25"/>
    <property type="match status" value="1"/>
</dbReference>
<dbReference type="EMBL" id="BJXQ01000003">
    <property type="protein sequence ID" value="GEN02602.1"/>
    <property type="molecule type" value="Genomic_DNA"/>
</dbReference>
<gene>
    <name evidence="2" type="primary">bioD</name>
    <name evidence="4" type="ORF">Abin_047_040</name>
    <name evidence="5" type="ORF">AIN02nite_06270</name>
    <name evidence="6" type="ORF">HK17_04845</name>
</gene>
<keyword evidence="1 2" id="KW-0093">Biotin biosynthesis</keyword>
<protein>
    <recommendedName>
        <fullName evidence="2">ATP-dependent dethiobiotin synthetase BioD</fullName>
        <ecNumber evidence="2">6.3.3.3</ecNumber>
    </recommendedName>
    <alternativeName>
        <fullName evidence="2">DTB synthetase</fullName>
        <shortName evidence="2">DTBS</shortName>
    </alternativeName>
    <alternativeName>
        <fullName evidence="2">Dethiobiotin synthase</fullName>
    </alternativeName>
</protein>
<reference evidence="8" key="2">
    <citation type="submission" date="2014-06" db="EMBL/GenBank/DDBJ databases">
        <authorList>
            <person name="Winans N.J."/>
            <person name="Newell P.D."/>
            <person name="Douglas A.E."/>
        </authorList>
    </citation>
    <scope>NUCLEOTIDE SEQUENCE [LARGE SCALE GENOMIC DNA]</scope>
</reference>
<keyword evidence="7" id="KW-1185">Reference proteome</keyword>
<dbReference type="GO" id="GO:0009102">
    <property type="term" value="P:biotin biosynthetic process"/>
    <property type="evidence" value="ECO:0007669"/>
    <property type="project" value="UniProtKB-UniRule"/>
</dbReference>
<comment type="cofactor">
    <cofactor evidence="2">
        <name>Mg(2+)</name>
        <dbReference type="ChEBI" id="CHEBI:18420"/>
    </cofactor>
</comment>
<comment type="subcellular location">
    <subcellularLocation>
        <location evidence="2">Cytoplasm</location>
    </subcellularLocation>
</comment>
<evidence type="ECO:0000313" key="8">
    <source>
        <dbReference type="Proteomes" id="UP000194641"/>
    </source>
</evidence>
<feature type="binding site" evidence="2">
    <location>
        <begin position="269"/>
        <end position="274"/>
    </location>
    <ligand>
        <name>ATP</name>
        <dbReference type="ChEBI" id="CHEBI:30616"/>
    </ligand>
</feature>
<comment type="subunit">
    <text evidence="2">Homodimer.</text>
</comment>
<dbReference type="SUPFAM" id="SSF52540">
    <property type="entry name" value="P-loop containing nucleoside triphosphate hydrolases"/>
    <property type="match status" value="1"/>
</dbReference>
<feature type="binding site" evidence="2">
    <location>
        <position position="301"/>
    </location>
    <ligand>
        <name>ATP</name>
        <dbReference type="ChEBI" id="CHEBI:30616"/>
    </ligand>
</feature>
<dbReference type="HAMAP" id="MF_00336">
    <property type="entry name" value="BioD"/>
    <property type="match status" value="1"/>
</dbReference>
<dbReference type="PANTHER" id="PTHR43210:SF5">
    <property type="entry name" value="DETHIOBIOTIN SYNTHETASE"/>
    <property type="match status" value="1"/>
</dbReference>
<keyword evidence="2" id="KW-0479">Metal-binding</keyword>
<feature type="domain" description="Methyltransferase" evidence="3">
    <location>
        <begin position="51"/>
        <end position="142"/>
    </location>
</feature>
<comment type="pathway">
    <text evidence="2">Cofactor biosynthesis; biotin biosynthesis; biotin from 7,8-diaminononanoate: step 1/2.</text>
</comment>
<dbReference type="RefSeq" id="WP_048846661.1">
    <property type="nucleotide sequence ID" value="NZ_BAMW01000045.1"/>
</dbReference>
<name>A0A252AV73_9PROT</name>
<dbReference type="CDD" id="cd03109">
    <property type="entry name" value="DTBS"/>
    <property type="match status" value="1"/>
</dbReference>
<feature type="binding site" evidence="2">
    <location>
        <position position="359"/>
    </location>
    <ligand>
        <name>Mg(2+)</name>
        <dbReference type="ChEBI" id="CHEBI:18420"/>
    </ligand>
</feature>
<feature type="binding site" evidence="2">
    <location>
        <begin position="359"/>
        <end position="362"/>
    </location>
    <ligand>
        <name>ATP</name>
        <dbReference type="ChEBI" id="CHEBI:30616"/>
    </ligand>
</feature>
<dbReference type="GO" id="GO:0005737">
    <property type="term" value="C:cytoplasm"/>
    <property type="evidence" value="ECO:0007669"/>
    <property type="project" value="UniProtKB-SubCell"/>
</dbReference>
<comment type="function">
    <text evidence="2">Catalyzes a mechanistically unusual reaction, the ATP-dependent insertion of CO2 between the N7 and N8 nitrogen atoms of 7,8-diaminopelargonic acid (DAPA, also called 7,8-diammoniononanoate) to form a ureido ring.</text>
</comment>
<dbReference type="Proteomes" id="UP000194641">
    <property type="component" value="Unassembled WGS sequence"/>
</dbReference>
<evidence type="ECO:0000256" key="2">
    <source>
        <dbReference type="HAMAP-Rule" id="MF_00336"/>
    </source>
</evidence>
<dbReference type="InterPro" id="IPR004472">
    <property type="entry name" value="DTB_synth_BioD"/>
</dbReference>
<dbReference type="InterPro" id="IPR029063">
    <property type="entry name" value="SAM-dependent_MTases_sf"/>
</dbReference>
<dbReference type="GO" id="GO:0004141">
    <property type="term" value="F:dethiobiotin synthase activity"/>
    <property type="evidence" value="ECO:0007669"/>
    <property type="project" value="UniProtKB-UniRule"/>
</dbReference>
<reference evidence="6" key="3">
    <citation type="submission" date="2014-06" db="EMBL/GenBank/DDBJ databases">
        <authorList>
            <person name="Ju J."/>
            <person name="Zhang J."/>
        </authorList>
    </citation>
    <scope>NUCLEOTIDE SEQUENCE [LARGE SCALE GENOMIC DNA]</scope>
    <source>
        <strain evidence="6">DmL_051</strain>
    </source>
</reference>